<dbReference type="Pfam" id="PF02230">
    <property type="entry name" value="Abhydrolase_2"/>
    <property type="match status" value="1"/>
</dbReference>
<name>A0A346NRN7_9ALTE</name>
<keyword evidence="5" id="KW-1185">Reference proteome</keyword>
<dbReference type="EMBL" id="CP031769">
    <property type="protein sequence ID" value="AXR08194.1"/>
    <property type="molecule type" value="Genomic_DNA"/>
</dbReference>
<evidence type="ECO:0000256" key="2">
    <source>
        <dbReference type="ARBA" id="ARBA00022801"/>
    </source>
</evidence>
<feature type="domain" description="Phospholipase/carboxylesterase/thioesterase" evidence="3">
    <location>
        <begin position="12"/>
        <end position="219"/>
    </location>
</feature>
<proteinExistence type="inferred from homology"/>
<dbReference type="OrthoDB" id="9801763at2"/>
<organism evidence="4 5">
    <name type="scientific">Salinimonas sediminis</name>
    <dbReference type="NCBI Taxonomy" id="2303538"/>
    <lineage>
        <taxon>Bacteria</taxon>
        <taxon>Pseudomonadati</taxon>
        <taxon>Pseudomonadota</taxon>
        <taxon>Gammaproteobacteria</taxon>
        <taxon>Alteromonadales</taxon>
        <taxon>Alteromonadaceae</taxon>
        <taxon>Alteromonas/Salinimonas group</taxon>
        <taxon>Salinimonas</taxon>
    </lineage>
</organism>
<dbReference type="InterPro" id="IPR029058">
    <property type="entry name" value="AB_hydrolase_fold"/>
</dbReference>
<accession>A0A346NRN7</accession>
<dbReference type="GO" id="GO:0016787">
    <property type="term" value="F:hydrolase activity"/>
    <property type="evidence" value="ECO:0007669"/>
    <property type="project" value="UniProtKB-KW"/>
</dbReference>
<dbReference type="SUPFAM" id="SSF53474">
    <property type="entry name" value="alpha/beta-Hydrolases"/>
    <property type="match status" value="1"/>
</dbReference>
<evidence type="ECO:0000256" key="1">
    <source>
        <dbReference type="ARBA" id="ARBA00006499"/>
    </source>
</evidence>
<protein>
    <submittedName>
        <fullName evidence="4">Carboxylesterase</fullName>
    </submittedName>
</protein>
<dbReference type="InterPro" id="IPR003140">
    <property type="entry name" value="PLipase/COase/thioEstase"/>
</dbReference>
<evidence type="ECO:0000313" key="4">
    <source>
        <dbReference type="EMBL" id="AXR08194.1"/>
    </source>
</evidence>
<dbReference type="InterPro" id="IPR050565">
    <property type="entry name" value="LYPA1-2/EST-like"/>
</dbReference>
<dbReference type="KEGG" id="salm:D0Y50_18650"/>
<evidence type="ECO:0000313" key="5">
    <source>
        <dbReference type="Proteomes" id="UP000262073"/>
    </source>
</evidence>
<dbReference type="AlphaFoldDB" id="A0A346NRN7"/>
<dbReference type="PANTHER" id="PTHR10655:SF17">
    <property type="entry name" value="LYSOPHOSPHOLIPASE-LIKE PROTEIN 1"/>
    <property type="match status" value="1"/>
</dbReference>
<evidence type="ECO:0000259" key="3">
    <source>
        <dbReference type="Pfam" id="PF02230"/>
    </source>
</evidence>
<dbReference type="RefSeq" id="WP_117318403.1">
    <property type="nucleotide sequence ID" value="NZ_CP031769.1"/>
</dbReference>
<dbReference type="PANTHER" id="PTHR10655">
    <property type="entry name" value="LYSOPHOSPHOLIPASE-RELATED"/>
    <property type="match status" value="1"/>
</dbReference>
<gene>
    <name evidence="4" type="ORF">D0Y50_18650</name>
</gene>
<dbReference type="Gene3D" id="3.40.50.1820">
    <property type="entry name" value="alpha/beta hydrolase"/>
    <property type="match status" value="1"/>
</dbReference>
<keyword evidence="2" id="KW-0378">Hydrolase</keyword>
<sequence length="223" mass="24567">MSQTLLPFVEVNTGENPQACVIWMHGLGDSGHGFAPIVPELKLPASLPVKFLFPHAPTRAVTINNNMQMPAWYDIKSLDFNSRADLTGVEESADSIKALFNAQLEAGFKPEKIILAGFSQGGVIAYHLGLRLFQRIGGIMALSTYMCEPDSLAQQASDANRSVPLFVAHGDQDPVVPPMLGQMAVDTLKQNGYQPEFHRYTMQHSVCLQELEDISAWLQQRLS</sequence>
<comment type="similarity">
    <text evidence="1">Belongs to the AB hydrolase superfamily. AB hydrolase 2 family.</text>
</comment>
<dbReference type="Proteomes" id="UP000262073">
    <property type="component" value="Chromosome"/>
</dbReference>
<reference evidence="4 5" key="1">
    <citation type="submission" date="2018-08" db="EMBL/GenBank/DDBJ databases">
        <title>Salinimonas sediminis sp. nov., a piezophilic bacterium isolated from a deep-sea sediment sample from the New Britain Trench.</title>
        <authorList>
            <person name="Cao J."/>
        </authorList>
    </citation>
    <scope>NUCLEOTIDE SEQUENCE [LARGE SCALE GENOMIC DNA]</scope>
    <source>
        <strain evidence="4 5">N102</strain>
    </source>
</reference>